<evidence type="ECO:0000259" key="2">
    <source>
        <dbReference type="Pfam" id="PF03061"/>
    </source>
</evidence>
<evidence type="ECO:0000256" key="1">
    <source>
        <dbReference type="ARBA" id="ARBA00022801"/>
    </source>
</evidence>
<dbReference type="Pfam" id="PF03061">
    <property type="entry name" value="4HBT"/>
    <property type="match status" value="1"/>
</dbReference>
<organism evidence="3 4">
    <name type="scientific">Desulforamulus aquiferis</name>
    <dbReference type="NCBI Taxonomy" id="1397668"/>
    <lineage>
        <taxon>Bacteria</taxon>
        <taxon>Bacillati</taxon>
        <taxon>Bacillota</taxon>
        <taxon>Clostridia</taxon>
        <taxon>Eubacteriales</taxon>
        <taxon>Peptococcaceae</taxon>
        <taxon>Desulforamulus</taxon>
    </lineage>
</organism>
<keyword evidence="4" id="KW-1185">Reference proteome</keyword>
<dbReference type="AlphaFoldDB" id="A0AAW7ZIE1"/>
<dbReference type="Proteomes" id="UP001172911">
    <property type="component" value="Unassembled WGS sequence"/>
</dbReference>
<dbReference type="InterPro" id="IPR029069">
    <property type="entry name" value="HotDog_dom_sf"/>
</dbReference>
<sequence length="131" mass="14179">MDQEIMLIKELAQENPFAKMLNIEVTELKQGESRIEITIGPNHLNPMGTLHGGVLSTLADVAMGTAIRTLGRVGVTVNLNTNFIAPGKPGERIIAIGKVVHQGNTMISTECNITRDDDVLARSTGLWFAVK</sequence>
<evidence type="ECO:0000313" key="3">
    <source>
        <dbReference type="EMBL" id="MDO7788977.1"/>
    </source>
</evidence>
<protein>
    <submittedName>
        <fullName evidence="3">PaaI family thioesterase</fullName>
    </submittedName>
</protein>
<gene>
    <name evidence="3" type="ORF">P6N53_17345</name>
</gene>
<dbReference type="Gene3D" id="3.10.129.10">
    <property type="entry name" value="Hotdog Thioesterase"/>
    <property type="match status" value="1"/>
</dbReference>
<feature type="domain" description="Thioesterase" evidence="2">
    <location>
        <begin position="47"/>
        <end position="120"/>
    </location>
</feature>
<dbReference type="NCBIfam" id="TIGR00369">
    <property type="entry name" value="unchar_dom_1"/>
    <property type="match status" value="1"/>
</dbReference>
<dbReference type="PANTHER" id="PTHR42856">
    <property type="entry name" value="ACYL-COENZYME A THIOESTERASE PAAI"/>
    <property type="match status" value="1"/>
</dbReference>
<accession>A0AAW7ZIE1</accession>
<dbReference type="InterPro" id="IPR003736">
    <property type="entry name" value="PAAI_dom"/>
</dbReference>
<evidence type="ECO:0000313" key="4">
    <source>
        <dbReference type="Proteomes" id="UP001172911"/>
    </source>
</evidence>
<dbReference type="SUPFAM" id="SSF54637">
    <property type="entry name" value="Thioesterase/thiol ester dehydrase-isomerase"/>
    <property type="match status" value="1"/>
</dbReference>
<dbReference type="EMBL" id="JARPTC010000029">
    <property type="protein sequence ID" value="MDO7788977.1"/>
    <property type="molecule type" value="Genomic_DNA"/>
</dbReference>
<comment type="caution">
    <text evidence="3">The sequence shown here is derived from an EMBL/GenBank/DDBJ whole genome shotgun (WGS) entry which is preliminary data.</text>
</comment>
<dbReference type="InterPro" id="IPR052723">
    <property type="entry name" value="Acyl-CoA_thioesterase_PaaI"/>
</dbReference>
<proteinExistence type="predicted"/>
<dbReference type="GO" id="GO:0016289">
    <property type="term" value="F:acyl-CoA hydrolase activity"/>
    <property type="evidence" value="ECO:0007669"/>
    <property type="project" value="TreeGrafter"/>
</dbReference>
<dbReference type="CDD" id="cd03443">
    <property type="entry name" value="PaaI_thioesterase"/>
    <property type="match status" value="1"/>
</dbReference>
<dbReference type="InterPro" id="IPR006683">
    <property type="entry name" value="Thioestr_dom"/>
</dbReference>
<keyword evidence="1" id="KW-0378">Hydrolase</keyword>
<name>A0AAW7ZIE1_9FIRM</name>
<dbReference type="RefSeq" id="WP_304545399.1">
    <property type="nucleotide sequence ID" value="NZ_JARPTC010000029.1"/>
</dbReference>
<reference evidence="3" key="1">
    <citation type="journal article" date="2023" name="J. Hazard. Mater.">
        <title>Anaerobic biodegradation of pyrene and benzo[a]pyrene by a new sulfate-reducing Desulforamulus aquiferis strain DSA.</title>
        <authorList>
            <person name="Zhang Z."/>
            <person name="Sun J."/>
            <person name="Gong X."/>
            <person name="Wang C."/>
            <person name="Wang H."/>
        </authorList>
    </citation>
    <scope>NUCLEOTIDE SEQUENCE</scope>
    <source>
        <strain evidence="3">DSA</strain>
    </source>
</reference>
<dbReference type="PANTHER" id="PTHR42856:SF1">
    <property type="entry name" value="ACYL-COENZYME A THIOESTERASE PAAI"/>
    <property type="match status" value="1"/>
</dbReference>
<reference evidence="3" key="2">
    <citation type="submission" date="2023-03" db="EMBL/GenBank/DDBJ databases">
        <authorList>
            <person name="Zhang Z."/>
        </authorList>
    </citation>
    <scope>NUCLEOTIDE SEQUENCE</scope>
    <source>
        <strain evidence="3">DSA</strain>
    </source>
</reference>